<dbReference type="RefSeq" id="WP_072951389.1">
    <property type="nucleotide sequence ID" value="NZ_FNSV01000005.1"/>
</dbReference>
<evidence type="ECO:0000256" key="10">
    <source>
        <dbReference type="ARBA" id="ARBA00048109"/>
    </source>
</evidence>
<proteinExistence type="inferred from homology"/>
<dbReference type="NCBIfam" id="TIGR02946">
    <property type="entry name" value="acyl_WS_DGAT"/>
    <property type="match status" value="1"/>
</dbReference>
<dbReference type="GO" id="GO:0019432">
    <property type="term" value="P:triglyceride biosynthetic process"/>
    <property type="evidence" value="ECO:0007669"/>
    <property type="project" value="UniProtKB-UniPathway"/>
</dbReference>
<dbReference type="EMBL" id="FNSV01000005">
    <property type="protein sequence ID" value="SEB78135.1"/>
    <property type="molecule type" value="Genomic_DNA"/>
</dbReference>
<dbReference type="SUPFAM" id="SSF52777">
    <property type="entry name" value="CoA-dependent acyltransferases"/>
    <property type="match status" value="1"/>
</dbReference>
<keyword evidence="16" id="KW-1185">Reference proteome</keyword>
<evidence type="ECO:0000256" key="11">
    <source>
        <dbReference type="RuleBase" id="RU361241"/>
    </source>
</evidence>
<evidence type="ECO:0000256" key="5">
    <source>
        <dbReference type="ARBA" id="ARBA00022516"/>
    </source>
</evidence>
<evidence type="ECO:0000259" key="13">
    <source>
        <dbReference type="Pfam" id="PF03007"/>
    </source>
</evidence>
<keyword evidence="8 11" id="KW-0443">Lipid metabolism</keyword>
<dbReference type="OrthoDB" id="9810950at2"/>
<evidence type="ECO:0000256" key="2">
    <source>
        <dbReference type="ARBA" id="ARBA00005189"/>
    </source>
</evidence>
<reference evidence="16" key="1">
    <citation type="submission" date="2016-10" db="EMBL/GenBank/DDBJ databases">
        <authorList>
            <person name="Varghese N."/>
            <person name="Submissions S."/>
        </authorList>
    </citation>
    <scope>NUCLEOTIDE SEQUENCE [LARGE SCALE GENOMIC DNA]</scope>
    <source>
        <strain evidence="16">DSM 44498</strain>
    </source>
</reference>
<evidence type="ECO:0000256" key="3">
    <source>
        <dbReference type="ARBA" id="ARBA00009587"/>
    </source>
</evidence>
<dbReference type="InterPro" id="IPR045034">
    <property type="entry name" value="O-acyltransferase_WSD1-like"/>
</dbReference>
<keyword evidence="7 11" id="KW-0319">Glycerol metabolism</keyword>
<evidence type="ECO:0000256" key="1">
    <source>
        <dbReference type="ARBA" id="ARBA00004771"/>
    </source>
</evidence>
<evidence type="ECO:0000256" key="12">
    <source>
        <dbReference type="SAM" id="MobiDB-lite"/>
    </source>
</evidence>
<keyword evidence="5 11" id="KW-0444">Lipid biosynthesis</keyword>
<feature type="compositionally biased region" description="Pro residues" evidence="12">
    <location>
        <begin position="237"/>
        <end position="248"/>
    </location>
</feature>
<feature type="region of interest" description="Disordered" evidence="12">
    <location>
        <begin position="234"/>
        <end position="255"/>
    </location>
</feature>
<dbReference type="GO" id="GO:0071731">
    <property type="term" value="P:response to nitric oxide"/>
    <property type="evidence" value="ECO:0007669"/>
    <property type="project" value="TreeGrafter"/>
</dbReference>
<dbReference type="GO" id="GO:0006071">
    <property type="term" value="P:glycerol metabolic process"/>
    <property type="evidence" value="ECO:0007669"/>
    <property type="project" value="UniProtKB-KW"/>
</dbReference>
<evidence type="ECO:0000313" key="15">
    <source>
        <dbReference type="EMBL" id="SEB78135.1"/>
    </source>
</evidence>
<feature type="domain" description="O-acyltransferase WSD1-like N-terminal" evidence="13">
    <location>
        <begin position="4"/>
        <end position="285"/>
    </location>
</feature>
<feature type="domain" description="O-acyltransferase WSD1 C-terminal" evidence="14">
    <location>
        <begin position="329"/>
        <end position="475"/>
    </location>
</feature>
<evidence type="ECO:0000256" key="4">
    <source>
        <dbReference type="ARBA" id="ARBA00013244"/>
    </source>
</evidence>
<evidence type="ECO:0000259" key="14">
    <source>
        <dbReference type="Pfam" id="PF06974"/>
    </source>
</evidence>
<evidence type="ECO:0000256" key="9">
    <source>
        <dbReference type="ARBA" id="ARBA00023315"/>
    </source>
</evidence>
<dbReference type="GO" id="GO:0051701">
    <property type="term" value="P:biological process involved in interaction with host"/>
    <property type="evidence" value="ECO:0007669"/>
    <property type="project" value="TreeGrafter"/>
</dbReference>
<evidence type="ECO:0000256" key="7">
    <source>
        <dbReference type="ARBA" id="ARBA00022798"/>
    </source>
</evidence>
<evidence type="ECO:0000313" key="16">
    <source>
        <dbReference type="Proteomes" id="UP000183561"/>
    </source>
</evidence>
<dbReference type="GO" id="GO:0005886">
    <property type="term" value="C:plasma membrane"/>
    <property type="evidence" value="ECO:0007669"/>
    <property type="project" value="TreeGrafter"/>
</dbReference>
<organism evidence="15 16">
    <name type="scientific">Rhodococcus koreensis</name>
    <dbReference type="NCBI Taxonomy" id="99653"/>
    <lineage>
        <taxon>Bacteria</taxon>
        <taxon>Bacillati</taxon>
        <taxon>Actinomycetota</taxon>
        <taxon>Actinomycetes</taxon>
        <taxon>Mycobacteriales</taxon>
        <taxon>Nocardiaceae</taxon>
        <taxon>Rhodococcus</taxon>
    </lineage>
</organism>
<comment type="pathway">
    <text evidence="2">Lipid metabolism.</text>
</comment>
<evidence type="ECO:0000256" key="6">
    <source>
        <dbReference type="ARBA" id="ARBA00022679"/>
    </source>
</evidence>
<dbReference type="GO" id="GO:0004144">
    <property type="term" value="F:diacylglycerol O-acyltransferase activity"/>
    <property type="evidence" value="ECO:0007669"/>
    <property type="project" value="UniProtKB-EC"/>
</dbReference>
<dbReference type="Pfam" id="PF03007">
    <property type="entry name" value="WS_DGAT_cat"/>
    <property type="match status" value="1"/>
</dbReference>
<dbReference type="InterPro" id="IPR014292">
    <property type="entry name" value="Acyl_transf_WS/DGAT"/>
</dbReference>
<dbReference type="InterPro" id="IPR004255">
    <property type="entry name" value="O-acyltransferase_WSD1_N"/>
</dbReference>
<dbReference type="PANTHER" id="PTHR31650">
    <property type="entry name" value="O-ACYLTRANSFERASE (WSD1-LIKE) FAMILY PROTEIN"/>
    <property type="match status" value="1"/>
</dbReference>
<name>A0A1H4M6L5_9NOCA</name>
<protein>
    <recommendedName>
        <fullName evidence="4 11">Diacylglycerol O-acyltransferase</fullName>
        <ecNumber evidence="4 11">2.3.1.20</ecNumber>
    </recommendedName>
</protein>
<evidence type="ECO:0000256" key="8">
    <source>
        <dbReference type="ARBA" id="ARBA00023098"/>
    </source>
</evidence>
<dbReference type="Pfam" id="PF06974">
    <property type="entry name" value="WS_DGAT_C"/>
    <property type="match status" value="1"/>
</dbReference>
<dbReference type="EC" id="2.3.1.20" evidence="4 11"/>
<gene>
    <name evidence="15" type="ORF">SAMN04490239_1636</name>
</gene>
<dbReference type="PANTHER" id="PTHR31650:SF1">
    <property type="entry name" value="WAX ESTER SYNTHASE_DIACYLGLYCEROL ACYLTRANSFERASE 4-RELATED"/>
    <property type="match status" value="1"/>
</dbReference>
<dbReference type="AlphaFoldDB" id="A0A1H4M6L5"/>
<dbReference type="InterPro" id="IPR009721">
    <property type="entry name" value="O-acyltransferase_WSD1_C"/>
</dbReference>
<comment type="catalytic activity">
    <reaction evidence="10 11">
        <text>an acyl-CoA + a 1,2-diacyl-sn-glycerol = a triacyl-sn-glycerol + CoA</text>
        <dbReference type="Rhea" id="RHEA:10868"/>
        <dbReference type="ChEBI" id="CHEBI:17815"/>
        <dbReference type="ChEBI" id="CHEBI:57287"/>
        <dbReference type="ChEBI" id="CHEBI:58342"/>
        <dbReference type="ChEBI" id="CHEBI:64615"/>
        <dbReference type="EC" id="2.3.1.20"/>
    </reaction>
</comment>
<dbReference type="UniPathway" id="UPA00282"/>
<sequence>MHQLSSLDAQLLDAETSTTFTHVGALSVLGPATPGRGLAAPDLRALVGSRLHLVGPLRWRLQEVPLGLDLPYWVDSESLDLGYHVREATLPGPGTDEQLAEQIARLAARPLNRNKPLWECWLVHGLTGGRQAIYTKVHPAVIDGLTAAQALAVLMDTSPRPRVVPHRFSDEQYQAAGVLGMVGKSVWHLGTLPAQLLWSSLEMAPHLPELAGTSTVPGAGMLTRRLARFAPRWLPREPSPAAPTPPETPFNGPVTGNRRFAFTSLPLGEVEAVGAALGFTVDDVVTALCTTVLRRWLIDHDALPGTALAAAMPVSVRTETGPFATARTRLSLVPVALPTDDDDPARRLQRVHTSLTAAPRRLRSAPATLVRDFSSALPQAVRGLISRTPLRALTTPTPPVNLVVSHAVGPARPVYAAGAEVTGNFPVSAVTDHAGITIAAMSYDRHLDVGVLACRELVPDVWDVTVHLHEALAELTACTRNVRHLRPRRPPR</sequence>
<comment type="pathway">
    <text evidence="1 11">Glycerolipid metabolism; triacylglycerol biosynthesis.</text>
</comment>
<keyword evidence="9 11" id="KW-0012">Acyltransferase</keyword>
<accession>A0A1H4M6L5</accession>
<dbReference type="Proteomes" id="UP000183561">
    <property type="component" value="Unassembled WGS sequence"/>
</dbReference>
<comment type="similarity">
    <text evidence="3 11">Belongs to the long-chain O-acyltransferase family.</text>
</comment>
<dbReference type="GO" id="GO:0001666">
    <property type="term" value="P:response to hypoxia"/>
    <property type="evidence" value="ECO:0007669"/>
    <property type="project" value="TreeGrafter"/>
</dbReference>
<keyword evidence="6 11" id="KW-0808">Transferase</keyword>